<evidence type="ECO:0000313" key="3">
    <source>
        <dbReference type="Proteomes" id="UP000237968"/>
    </source>
</evidence>
<organism evidence="2 3">
    <name type="scientific">Enhygromyxa salina</name>
    <dbReference type="NCBI Taxonomy" id="215803"/>
    <lineage>
        <taxon>Bacteria</taxon>
        <taxon>Pseudomonadati</taxon>
        <taxon>Myxococcota</taxon>
        <taxon>Polyangia</taxon>
        <taxon>Nannocystales</taxon>
        <taxon>Nannocystaceae</taxon>
        <taxon>Enhygromyxa</taxon>
    </lineage>
</organism>
<evidence type="ECO:0000256" key="1">
    <source>
        <dbReference type="SAM" id="Phobius"/>
    </source>
</evidence>
<proteinExistence type="predicted"/>
<dbReference type="Gene3D" id="1.25.40.10">
    <property type="entry name" value="Tetratricopeptide repeat domain"/>
    <property type="match status" value="1"/>
</dbReference>
<sequence length="315" mass="33192">MSLSSTCNVLKLGLTVALSGGLALLPTPVLAASLTQFGAGFGARYALAQPSDEDTAKARAAYDEGEKAYRLGRFEDAAVAFEHAYELSDLPDILYNIGLAHLRWYDVDPDVAHLRKAKVVLQNYIIEIQKDPELGDLDEAEELITKIDAKIAGVEAEAEAEAPERGADRPVDYGPDPGKKLRLGGAIAMGAGGVFVVGGVVSGVVLGVRGQEFEENLSNAYTDYNGLGCTANDGRPECDEANDRIETYRNNGRLANGLSVGLGLTLGGVGLIGLVAGAVVFVQGNKKTKAWELRQLSVVPSWSRGGGGLVVSGRF</sequence>
<comment type="caution">
    <text evidence="2">The sequence shown here is derived from an EMBL/GenBank/DDBJ whole genome shotgun (WGS) entry which is preliminary data.</text>
</comment>
<evidence type="ECO:0008006" key="4">
    <source>
        <dbReference type="Google" id="ProtNLM"/>
    </source>
</evidence>
<keyword evidence="1" id="KW-0812">Transmembrane</keyword>
<keyword evidence="1" id="KW-1133">Transmembrane helix</keyword>
<evidence type="ECO:0000313" key="2">
    <source>
        <dbReference type="EMBL" id="PRP92371.1"/>
    </source>
</evidence>
<gene>
    <name evidence="2" type="ORF">ENSA5_50020</name>
</gene>
<keyword evidence="1" id="KW-0472">Membrane</keyword>
<accession>A0A2S9XI67</accession>
<dbReference type="SUPFAM" id="SSF48452">
    <property type="entry name" value="TPR-like"/>
    <property type="match status" value="1"/>
</dbReference>
<dbReference type="InterPro" id="IPR011990">
    <property type="entry name" value="TPR-like_helical_dom_sf"/>
</dbReference>
<protein>
    <recommendedName>
        <fullName evidence="4">Tetratricopeptide repeat protein</fullName>
    </recommendedName>
</protein>
<feature type="transmembrane region" description="Helical" evidence="1">
    <location>
        <begin position="258"/>
        <end position="282"/>
    </location>
</feature>
<dbReference type="Proteomes" id="UP000237968">
    <property type="component" value="Unassembled WGS sequence"/>
</dbReference>
<reference evidence="2 3" key="1">
    <citation type="submission" date="2018-03" db="EMBL/GenBank/DDBJ databases">
        <title>Draft Genome Sequences of the Obligatory Marine Myxobacteria Enhygromyxa salina SWB005.</title>
        <authorList>
            <person name="Poehlein A."/>
            <person name="Moghaddam J.A."/>
            <person name="Harms H."/>
            <person name="Alanjari M."/>
            <person name="Koenig G.M."/>
            <person name="Daniel R."/>
            <person name="Schaeberle T.F."/>
        </authorList>
    </citation>
    <scope>NUCLEOTIDE SEQUENCE [LARGE SCALE GENOMIC DNA]</scope>
    <source>
        <strain evidence="2 3">SWB005</strain>
    </source>
</reference>
<dbReference type="EMBL" id="PVNK01000214">
    <property type="protein sequence ID" value="PRP92371.1"/>
    <property type="molecule type" value="Genomic_DNA"/>
</dbReference>
<name>A0A2S9XI67_9BACT</name>
<dbReference type="AlphaFoldDB" id="A0A2S9XI67"/>
<keyword evidence="3" id="KW-1185">Reference proteome</keyword>